<accession>A0A3A8QAP8</accession>
<evidence type="ECO:0000313" key="3">
    <source>
        <dbReference type="Proteomes" id="UP000267003"/>
    </source>
</evidence>
<organism evidence="2 3">
    <name type="scientific">Corallococcus aberystwythensis</name>
    <dbReference type="NCBI Taxonomy" id="2316722"/>
    <lineage>
        <taxon>Bacteria</taxon>
        <taxon>Pseudomonadati</taxon>
        <taxon>Myxococcota</taxon>
        <taxon>Myxococcia</taxon>
        <taxon>Myxococcales</taxon>
        <taxon>Cystobacterineae</taxon>
        <taxon>Myxococcaceae</taxon>
        <taxon>Corallococcus</taxon>
    </lineage>
</organism>
<name>A0A3A8QAP8_9BACT</name>
<dbReference type="Proteomes" id="UP000267003">
    <property type="component" value="Unassembled WGS sequence"/>
</dbReference>
<dbReference type="AlphaFoldDB" id="A0A3A8QAP8"/>
<protein>
    <submittedName>
        <fullName evidence="2">Uncharacterized protein</fullName>
    </submittedName>
</protein>
<feature type="region of interest" description="Disordered" evidence="1">
    <location>
        <begin position="1"/>
        <end position="47"/>
    </location>
</feature>
<gene>
    <name evidence="2" type="ORF">D7W81_19115</name>
</gene>
<evidence type="ECO:0000256" key="1">
    <source>
        <dbReference type="SAM" id="MobiDB-lite"/>
    </source>
</evidence>
<keyword evidence="3" id="KW-1185">Reference proteome</keyword>
<reference evidence="3" key="1">
    <citation type="submission" date="2018-09" db="EMBL/GenBank/DDBJ databases">
        <authorList>
            <person name="Livingstone P.G."/>
            <person name="Whitworth D.E."/>
        </authorList>
    </citation>
    <scope>NUCLEOTIDE SEQUENCE [LARGE SCALE GENOMIC DNA]</scope>
    <source>
        <strain evidence="3">AB050A</strain>
    </source>
</reference>
<sequence>MGVPEPRASAGQRRPFCVVQSTHTTQEHRMPSPSTPSAESTPSTETARWRMASTVSLAKSLQEVEGLSAEEALAKAQETADAAQSESSQLDRKVGDFHVAVTADISSAAAELKALDAQLQETAASVAQVASGPVTPSGLAALIASGSSALATLHAANIAGNVVGSAVVEQVAGDVAALVARARALAFPA</sequence>
<comment type="caution">
    <text evidence="2">The sequence shown here is derived from an EMBL/GenBank/DDBJ whole genome shotgun (WGS) entry which is preliminary data.</text>
</comment>
<proteinExistence type="predicted"/>
<dbReference type="EMBL" id="RAWK01000109">
    <property type="protein sequence ID" value="RKH64110.1"/>
    <property type="molecule type" value="Genomic_DNA"/>
</dbReference>
<feature type="compositionally biased region" description="Low complexity" evidence="1">
    <location>
        <begin position="31"/>
        <end position="46"/>
    </location>
</feature>
<evidence type="ECO:0000313" key="2">
    <source>
        <dbReference type="EMBL" id="RKH64110.1"/>
    </source>
</evidence>